<proteinExistence type="predicted"/>
<sequence>MPTPLLALPYSPPLPITSSTPRFFVASVDGWTQWCYLPRPTRRFPPLHHLPPLVDRCDHPFSTSWWRQLSEDIQTATIRNTPVSYWFVVPEGPPGHTLDARLPTNGFSPYPRASSPYVAPFYLPCFHPPMGKISTSNAVTIHIDILTTGATPGSRPQRHTHPILPTVQRLTLLIAHATLQVHPPRRRPPASFSEPDVILLKKKGNNTNVLDTAPLRYSFQPRSATVPQTAGIREGCPLANFLFILAMEPPLLASLQAHAYDHGILILHGSGFRGFAATLSLLCNDSAIYMRHLRSIPWVLSLLRSFRDMSGLQIQLRKSFGFWLNTAHSLDSVHGIPFITSNTQGRYLGIQVGLGSLANVNWGAFYGHMPPDSKTHQKATRALILKARTQSKFIFLTSYIPGLDCLLRSAAAFPPISPELIFNASRAPTDYHAR</sequence>
<dbReference type="OrthoDB" id="167820at2759"/>
<dbReference type="GeneID" id="20815189"/>
<dbReference type="EMBL" id="KI913159">
    <property type="protein sequence ID" value="ETV71530.1"/>
    <property type="molecule type" value="Genomic_DNA"/>
</dbReference>
<protein>
    <submittedName>
        <fullName evidence="1">Uncharacterized protein</fullName>
    </submittedName>
</protein>
<dbReference type="RefSeq" id="XP_009838963.1">
    <property type="nucleotide sequence ID" value="XM_009840661.1"/>
</dbReference>
<dbReference type="STRING" id="112090.W4FVJ4"/>
<dbReference type="VEuPathDB" id="FungiDB:H257_13193"/>
<accession>W4FVJ4</accession>
<reference evidence="1" key="1">
    <citation type="submission" date="2013-12" db="EMBL/GenBank/DDBJ databases">
        <title>The Genome Sequence of Aphanomyces astaci APO3.</title>
        <authorList>
            <consortium name="The Broad Institute Genomics Platform"/>
            <person name="Russ C."/>
            <person name="Tyler B."/>
            <person name="van West P."/>
            <person name="Dieguez-Uribeondo J."/>
            <person name="Young S.K."/>
            <person name="Zeng Q."/>
            <person name="Gargeya S."/>
            <person name="Fitzgerald M."/>
            <person name="Abouelleil A."/>
            <person name="Alvarado L."/>
            <person name="Chapman S.B."/>
            <person name="Gainer-Dewar J."/>
            <person name="Goldberg J."/>
            <person name="Griggs A."/>
            <person name="Gujja S."/>
            <person name="Hansen M."/>
            <person name="Howarth C."/>
            <person name="Imamovic A."/>
            <person name="Ireland A."/>
            <person name="Larimer J."/>
            <person name="McCowan C."/>
            <person name="Murphy C."/>
            <person name="Pearson M."/>
            <person name="Poon T.W."/>
            <person name="Priest M."/>
            <person name="Roberts A."/>
            <person name="Saif S."/>
            <person name="Shea T."/>
            <person name="Sykes S."/>
            <person name="Wortman J."/>
            <person name="Nusbaum C."/>
            <person name="Birren B."/>
        </authorList>
    </citation>
    <scope>NUCLEOTIDE SEQUENCE [LARGE SCALE GENOMIC DNA]</scope>
    <source>
        <strain evidence="1">APO3</strain>
    </source>
</reference>
<name>W4FVJ4_APHAT</name>
<organism evidence="1">
    <name type="scientific">Aphanomyces astaci</name>
    <name type="common">Crayfish plague agent</name>
    <dbReference type="NCBI Taxonomy" id="112090"/>
    <lineage>
        <taxon>Eukaryota</taxon>
        <taxon>Sar</taxon>
        <taxon>Stramenopiles</taxon>
        <taxon>Oomycota</taxon>
        <taxon>Saprolegniomycetes</taxon>
        <taxon>Saprolegniales</taxon>
        <taxon>Verrucalvaceae</taxon>
        <taxon>Aphanomyces</taxon>
    </lineage>
</organism>
<dbReference type="AlphaFoldDB" id="W4FVJ4"/>
<evidence type="ECO:0000313" key="1">
    <source>
        <dbReference type="EMBL" id="ETV71530.1"/>
    </source>
</evidence>
<gene>
    <name evidence="1" type="ORF">H257_13193</name>
</gene>